<dbReference type="GeneID" id="9065492"/>
<dbReference type="RefSeq" id="XP_002777412.1">
    <property type="nucleotide sequence ID" value="XM_002777366.1"/>
</dbReference>
<evidence type="ECO:0000313" key="2">
    <source>
        <dbReference type="Proteomes" id="UP000007800"/>
    </source>
</evidence>
<protein>
    <recommendedName>
        <fullName evidence="3">Chaperone DnaJ C-terminal domain-containing protein</fullName>
    </recommendedName>
</protein>
<dbReference type="AlphaFoldDB" id="C5L235"/>
<dbReference type="EMBL" id="GG678492">
    <property type="protein sequence ID" value="EER09228.1"/>
    <property type="molecule type" value="Genomic_DNA"/>
</dbReference>
<sequence length="59" mass="6433">MEGTVGTRIAFAGVRIIEVVIPGFTRVIRGSVMPISEHPGQHGDLVVTFDIIFPNTRNL</sequence>
<name>C5L235_PERM5</name>
<evidence type="ECO:0000313" key="1">
    <source>
        <dbReference type="EMBL" id="EER09228.1"/>
    </source>
</evidence>
<gene>
    <name evidence="1" type="ORF">Pmar_PMAR009725</name>
</gene>
<keyword evidence="2" id="KW-1185">Reference proteome</keyword>
<dbReference type="GO" id="GO:0051082">
    <property type="term" value="F:unfolded protein binding"/>
    <property type="evidence" value="ECO:0007669"/>
    <property type="project" value="InterPro"/>
</dbReference>
<dbReference type="SUPFAM" id="SSF49493">
    <property type="entry name" value="HSP40/DnaJ peptide-binding domain"/>
    <property type="match status" value="1"/>
</dbReference>
<reference evidence="1 2" key="1">
    <citation type="submission" date="2008-07" db="EMBL/GenBank/DDBJ databases">
        <authorList>
            <person name="El-Sayed N."/>
            <person name="Caler E."/>
            <person name="Inman J."/>
            <person name="Amedeo P."/>
            <person name="Hass B."/>
            <person name="Wortman J."/>
        </authorList>
    </citation>
    <scope>NUCLEOTIDE SEQUENCE [LARGE SCALE GENOMIC DNA]</scope>
    <source>
        <strain evidence="2">ATCC 50983 / TXsc</strain>
    </source>
</reference>
<proteinExistence type="predicted"/>
<evidence type="ECO:0008006" key="3">
    <source>
        <dbReference type="Google" id="ProtNLM"/>
    </source>
</evidence>
<accession>C5L235</accession>
<dbReference type="Proteomes" id="UP000007800">
    <property type="component" value="Unassembled WGS sequence"/>
</dbReference>
<dbReference type="GO" id="GO:0006457">
    <property type="term" value="P:protein folding"/>
    <property type="evidence" value="ECO:0007669"/>
    <property type="project" value="InterPro"/>
</dbReference>
<dbReference type="InterPro" id="IPR008971">
    <property type="entry name" value="HSP40/DnaJ_pept-bd"/>
</dbReference>
<dbReference type="Gene3D" id="2.60.260.20">
    <property type="entry name" value="Urease metallochaperone UreE, N-terminal domain"/>
    <property type="match status" value="1"/>
</dbReference>
<dbReference type="InParanoid" id="C5L235"/>
<dbReference type="OrthoDB" id="550424at2759"/>
<organism evidence="2">
    <name type="scientific">Perkinsus marinus (strain ATCC 50983 / TXsc)</name>
    <dbReference type="NCBI Taxonomy" id="423536"/>
    <lineage>
        <taxon>Eukaryota</taxon>
        <taxon>Sar</taxon>
        <taxon>Alveolata</taxon>
        <taxon>Perkinsozoa</taxon>
        <taxon>Perkinsea</taxon>
        <taxon>Perkinsida</taxon>
        <taxon>Perkinsidae</taxon>
        <taxon>Perkinsus</taxon>
    </lineage>
</organism>